<proteinExistence type="predicted"/>
<gene>
    <name evidence="2" type="ORF">TNIN_329211</name>
</gene>
<dbReference type="EMBL" id="BMAV01001528">
    <property type="protein sequence ID" value="GFY39775.1"/>
    <property type="molecule type" value="Genomic_DNA"/>
</dbReference>
<accession>A0A8X6WS51</accession>
<dbReference type="Proteomes" id="UP000886998">
    <property type="component" value="Unassembled WGS sequence"/>
</dbReference>
<reference evidence="2" key="1">
    <citation type="submission" date="2020-08" db="EMBL/GenBank/DDBJ databases">
        <title>Multicomponent nature underlies the extraordinary mechanical properties of spider dragline silk.</title>
        <authorList>
            <person name="Kono N."/>
            <person name="Nakamura H."/>
            <person name="Mori M."/>
            <person name="Yoshida Y."/>
            <person name="Ohtoshi R."/>
            <person name="Malay A.D."/>
            <person name="Moran D.A.P."/>
            <person name="Tomita M."/>
            <person name="Numata K."/>
            <person name="Arakawa K."/>
        </authorList>
    </citation>
    <scope>NUCLEOTIDE SEQUENCE</scope>
</reference>
<evidence type="ECO:0000313" key="2">
    <source>
        <dbReference type="EMBL" id="GFY39775.1"/>
    </source>
</evidence>
<dbReference type="AlphaFoldDB" id="A0A8X6WS51"/>
<evidence type="ECO:0000256" key="1">
    <source>
        <dbReference type="SAM" id="MobiDB-lite"/>
    </source>
</evidence>
<comment type="caution">
    <text evidence="2">The sequence shown here is derived from an EMBL/GenBank/DDBJ whole genome shotgun (WGS) entry which is preliminary data.</text>
</comment>
<organism evidence="2 3">
    <name type="scientific">Trichonephila inaurata madagascariensis</name>
    <dbReference type="NCBI Taxonomy" id="2747483"/>
    <lineage>
        <taxon>Eukaryota</taxon>
        <taxon>Metazoa</taxon>
        <taxon>Ecdysozoa</taxon>
        <taxon>Arthropoda</taxon>
        <taxon>Chelicerata</taxon>
        <taxon>Arachnida</taxon>
        <taxon>Araneae</taxon>
        <taxon>Araneomorphae</taxon>
        <taxon>Entelegynae</taxon>
        <taxon>Araneoidea</taxon>
        <taxon>Nephilidae</taxon>
        <taxon>Trichonephila</taxon>
        <taxon>Trichonephila inaurata</taxon>
    </lineage>
</organism>
<protein>
    <submittedName>
        <fullName evidence="2">Uncharacterized protein</fullName>
    </submittedName>
</protein>
<name>A0A8X6WS51_9ARAC</name>
<sequence length="96" mass="10960">MTDRILQLNDSLSFVFKKEENTKVEANISHKKLAYSPYFFSFFRDSGLNTELVFPHWGVFRGTESVQPGRSATPKRSCAVRSSISDERELPEMLVG</sequence>
<keyword evidence="3" id="KW-1185">Reference proteome</keyword>
<evidence type="ECO:0000313" key="3">
    <source>
        <dbReference type="Proteomes" id="UP000886998"/>
    </source>
</evidence>
<feature type="compositionally biased region" description="Basic and acidic residues" evidence="1">
    <location>
        <begin position="84"/>
        <end position="96"/>
    </location>
</feature>
<feature type="region of interest" description="Disordered" evidence="1">
    <location>
        <begin position="65"/>
        <end position="96"/>
    </location>
</feature>